<feature type="transmembrane region" description="Helical" evidence="1">
    <location>
        <begin position="76"/>
        <end position="93"/>
    </location>
</feature>
<dbReference type="Proteomes" id="UP000192932">
    <property type="component" value="Plasmid unnamed5"/>
</dbReference>
<evidence type="ECO:0000313" key="3">
    <source>
        <dbReference type="Proteomes" id="UP000192932"/>
    </source>
</evidence>
<dbReference type="EMBL" id="CP020748">
    <property type="protein sequence ID" value="ARJ25917.1"/>
    <property type="molecule type" value="Genomic_DNA"/>
</dbReference>
<proteinExistence type="predicted"/>
<sequence length="95" mass="10785">MMTFAISMCIFSLLVILINAISWWKNKELDYVGAKRIIGAIICFISSCILLILMKLFEPAYDIFTIEVFGLSFNELLLSFLGAALLLSFIRAIRQ</sequence>
<evidence type="ECO:0000313" key="2">
    <source>
        <dbReference type="EMBL" id="ARJ25917.1"/>
    </source>
</evidence>
<name>A0A1W6AJ95_BACMY</name>
<feature type="transmembrane region" description="Helical" evidence="1">
    <location>
        <begin position="6"/>
        <end position="24"/>
    </location>
</feature>
<organism evidence="2 3">
    <name type="scientific">Bacillus mycoides</name>
    <dbReference type="NCBI Taxonomy" id="1405"/>
    <lineage>
        <taxon>Bacteria</taxon>
        <taxon>Bacillati</taxon>
        <taxon>Bacillota</taxon>
        <taxon>Bacilli</taxon>
        <taxon>Bacillales</taxon>
        <taxon>Bacillaceae</taxon>
        <taxon>Bacillus</taxon>
        <taxon>Bacillus cereus group</taxon>
    </lineage>
</organism>
<dbReference type="RefSeq" id="WP_085313604.1">
    <property type="nucleotide sequence ID" value="NZ_CP020748.1"/>
</dbReference>
<keyword evidence="1" id="KW-1133">Transmembrane helix</keyword>
<accession>A0A1W6AJ95</accession>
<feature type="transmembrane region" description="Helical" evidence="1">
    <location>
        <begin position="36"/>
        <end position="56"/>
    </location>
</feature>
<protein>
    <submittedName>
        <fullName evidence="2">Uncharacterized protein</fullName>
    </submittedName>
</protein>
<keyword evidence="1" id="KW-0812">Transmembrane</keyword>
<keyword evidence="1" id="KW-0472">Membrane</keyword>
<gene>
    <name evidence="2" type="ORF">B7492_33315</name>
</gene>
<geneLocation type="plasmid" evidence="2 3">
    <name>unnamed5</name>
</geneLocation>
<evidence type="ECO:0000256" key="1">
    <source>
        <dbReference type="SAM" id="Phobius"/>
    </source>
</evidence>
<reference evidence="2 3" key="1">
    <citation type="submission" date="2017-04" db="EMBL/GenBank/DDBJ databases">
        <title>The Characteristic of a Fine Plant Growth-Promoting Rhizobacteria Bacillus mycoides Gnyt1 and its Whole Genome Sequencing Analysis.</title>
        <authorList>
            <person name="Li J.H."/>
            <person name="Yao T."/>
        </authorList>
    </citation>
    <scope>NUCLEOTIDE SEQUENCE [LARGE SCALE GENOMIC DNA]</scope>
    <source>
        <strain evidence="2 3">Gnyt1</strain>
        <plasmid evidence="3">Plasmid unnamed5</plasmid>
    </source>
</reference>
<dbReference type="AlphaFoldDB" id="A0A1W6AJ95"/>
<keyword evidence="2" id="KW-0614">Plasmid</keyword>